<reference evidence="1" key="1">
    <citation type="journal article" date="2012" name="Environ. Microbiol.">
        <title>Genetic structure of three fosmid-fragments encoding 16S rRNA genes of the Miscellaneous Crenarchaeotic Group (MCG): implications for physiology and evolution of marine sedimentary archaea.</title>
        <authorList>
            <person name="Li P.Y."/>
            <person name="Xie B.B."/>
            <person name="Zhang X.Y."/>
            <person name="Qin Q.L."/>
            <person name="Dang H.Y."/>
            <person name="Wang X.M."/>
            <person name="Chen X.L."/>
            <person name="Yu J."/>
            <person name="Zhang Y.Z."/>
        </authorList>
    </citation>
    <scope>NUCLEOTIDE SEQUENCE</scope>
</reference>
<dbReference type="EMBL" id="HQ214612">
    <property type="protein sequence ID" value="ADP09455.1"/>
    <property type="molecule type" value="Genomic_DNA"/>
</dbReference>
<sequence length="80" mass="9181">MLGEEAIPEITPSKENVRIITLSWNKEDDEEIASAKSMFREYIRKGWLAFAFTSGNIKKQVFTFNPEYEKIQLVPIVEGG</sequence>
<gene>
    <name evidence="1" type="ORF">E48-1C_10</name>
</gene>
<protein>
    <submittedName>
        <fullName evidence="1">Uncharacterized protein</fullName>
    </submittedName>
</protein>
<evidence type="ECO:0000313" key="1">
    <source>
        <dbReference type="EMBL" id="ADP09455.1"/>
    </source>
</evidence>
<organism evidence="1">
    <name type="scientific">uncultured marine crenarchaeote E48-1C</name>
    <dbReference type="NCBI Taxonomy" id="907718"/>
    <lineage>
        <taxon>Archaea</taxon>
        <taxon>Candidatus Bathyarchaeota</taxon>
        <taxon>environmental samples</taxon>
    </lineage>
</organism>
<name>G9BAT0_9ARCH</name>
<accession>G9BAT0</accession>
<dbReference type="AlphaFoldDB" id="G9BAT0"/>
<proteinExistence type="predicted"/>